<evidence type="ECO:0000313" key="1">
    <source>
        <dbReference type="EMBL" id="CAG6459020.1"/>
    </source>
</evidence>
<dbReference type="AlphaFoldDB" id="A0A8D8AMU0"/>
<accession>A0A8D8AMU0</accession>
<protein>
    <submittedName>
        <fullName evidence="1">(northern house mosquito) hypothetical protein</fullName>
    </submittedName>
</protein>
<dbReference type="EMBL" id="HBUE01149780">
    <property type="protein sequence ID" value="CAG6504614.1"/>
    <property type="molecule type" value="Transcribed_RNA"/>
</dbReference>
<sequence>MWTPRRQRICLKPTTAMCTTSCTTRSSRPKPICANEFTKPTARSWTVRCGCSTRSCACCRSWSPAVGRFTHWAASSPSCSTTATASSYGARASATSCCGTKPSGIMLRRSCTGCSPSWSRG</sequence>
<dbReference type="EMBL" id="HBUE01254756">
    <property type="protein sequence ID" value="CAG6555892.1"/>
    <property type="molecule type" value="Transcribed_RNA"/>
</dbReference>
<reference evidence="1" key="1">
    <citation type="submission" date="2021-05" db="EMBL/GenBank/DDBJ databases">
        <authorList>
            <person name="Alioto T."/>
            <person name="Alioto T."/>
            <person name="Gomez Garrido J."/>
        </authorList>
    </citation>
    <scope>NUCLEOTIDE SEQUENCE</scope>
</reference>
<dbReference type="EMBL" id="HBUE01149781">
    <property type="protein sequence ID" value="CAG6504616.1"/>
    <property type="molecule type" value="Transcribed_RNA"/>
</dbReference>
<dbReference type="EMBL" id="HBUE01036747">
    <property type="protein sequence ID" value="CAG6459020.1"/>
    <property type="molecule type" value="Transcribed_RNA"/>
</dbReference>
<organism evidence="1">
    <name type="scientific">Culex pipiens</name>
    <name type="common">House mosquito</name>
    <dbReference type="NCBI Taxonomy" id="7175"/>
    <lineage>
        <taxon>Eukaryota</taxon>
        <taxon>Metazoa</taxon>
        <taxon>Ecdysozoa</taxon>
        <taxon>Arthropoda</taxon>
        <taxon>Hexapoda</taxon>
        <taxon>Insecta</taxon>
        <taxon>Pterygota</taxon>
        <taxon>Neoptera</taxon>
        <taxon>Endopterygota</taxon>
        <taxon>Diptera</taxon>
        <taxon>Nematocera</taxon>
        <taxon>Culicoidea</taxon>
        <taxon>Culicidae</taxon>
        <taxon>Culicinae</taxon>
        <taxon>Culicini</taxon>
        <taxon>Culex</taxon>
        <taxon>Culex</taxon>
    </lineage>
</organism>
<dbReference type="EMBL" id="HBUE01254755">
    <property type="protein sequence ID" value="CAG6555890.1"/>
    <property type="molecule type" value="Transcribed_RNA"/>
</dbReference>
<name>A0A8D8AMU0_CULPI</name>
<proteinExistence type="predicted"/>